<evidence type="ECO:0000259" key="1">
    <source>
        <dbReference type="Pfam" id="PF11181"/>
    </source>
</evidence>
<dbReference type="Proteomes" id="UP000234789">
    <property type="component" value="Unassembled WGS sequence"/>
</dbReference>
<evidence type="ECO:0000313" key="3">
    <source>
        <dbReference type="Proteomes" id="UP000234789"/>
    </source>
</evidence>
<dbReference type="AlphaFoldDB" id="A0A2N5NAQ4"/>
<protein>
    <recommendedName>
        <fullName evidence="1">General stress protein 17M-like domain-containing protein</fullName>
    </recommendedName>
</protein>
<keyword evidence="3" id="KW-1185">Reference proteome</keyword>
<dbReference type="RefSeq" id="WP_028600770.1">
    <property type="nucleotide sequence ID" value="NZ_BIMM01000108.1"/>
</dbReference>
<dbReference type="InterPro" id="IPR025889">
    <property type="entry name" value="GSP17M-like_dom"/>
</dbReference>
<evidence type="ECO:0000313" key="2">
    <source>
        <dbReference type="EMBL" id="PLT47384.1"/>
    </source>
</evidence>
<organism evidence="2 3">
    <name type="scientific">Paenibacillus pasadenensis</name>
    <dbReference type="NCBI Taxonomy" id="217090"/>
    <lineage>
        <taxon>Bacteria</taxon>
        <taxon>Bacillati</taxon>
        <taxon>Bacillota</taxon>
        <taxon>Bacilli</taxon>
        <taxon>Bacillales</taxon>
        <taxon>Paenibacillaceae</taxon>
        <taxon>Paenibacillus</taxon>
    </lineage>
</organism>
<dbReference type="Pfam" id="PF11181">
    <property type="entry name" value="YflT"/>
    <property type="match status" value="1"/>
</dbReference>
<name>A0A2N5NAQ4_9BACL</name>
<comment type="caution">
    <text evidence="2">The sequence shown here is derived from an EMBL/GenBank/DDBJ whole genome shotgun (WGS) entry which is preliminary data.</text>
</comment>
<sequence>MSRTIGIFDNQEQAVKAVQALRDGGYAADEIKVVGRDRDAVRFVEADTDVHADELQEIRDARGGDGTGMPGTFVVGAAPLGGGTMSGTGVAPYLGGAYPAVAGGLIDSGDTPFENIFKDFGLGESDAEACRDAVSEGRIVIIADRDDGSDGGYEADGPTEAALGEAETLLRANGAVKIL</sequence>
<accession>A0A2N5NAQ4</accession>
<feature type="domain" description="General stress protein 17M-like" evidence="1">
    <location>
        <begin position="4"/>
        <end position="50"/>
    </location>
</feature>
<proteinExistence type="predicted"/>
<dbReference type="EMBL" id="NFEZ01000003">
    <property type="protein sequence ID" value="PLT47384.1"/>
    <property type="molecule type" value="Genomic_DNA"/>
</dbReference>
<reference evidence="2 3" key="1">
    <citation type="submission" date="2017-05" db="EMBL/GenBank/DDBJ databases">
        <title>Functional genome analysis of Paenibacillus pasadenensis strain R16: insights on endophytic life style and antifungal activity.</title>
        <authorList>
            <person name="Passera A."/>
            <person name="Marcolungo L."/>
            <person name="Casati P."/>
            <person name="Brasca M."/>
            <person name="Quaglino F."/>
            <person name="Delledonne M."/>
        </authorList>
    </citation>
    <scope>NUCLEOTIDE SEQUENCE [LARGE SCALE GENOMIC DNA]</scope>
    <source>
        <strain evidence="2 3">R16</strain>
    </source>
</reference>
<gene>
    <name evidence="2" type="ORF">B8V81_1608</name>
</gene>